<dbReference type="Pfam" id="PF01863">
    <property type="entry name" value="YgjP-like"/>
    <property type="match status" value="1"/>
</dbReference>
<keyword evidence="2" id="KW-0378">Hydrolase</keyword>
<comment type="caution">
    <text evidence="2">The sequence shown here is derived from an EMBL/GenBank/DDBJ whole genome shotgun (WGS) entry which is preliminary data.</text>
</comment>
<dbReference type="PANTHER" id="PTHR30399">
    <property type="entry name" value="UNCHARACTERIZED PROTEIN YGJP"/>
    <property type="match status" value="1"/>
</dbReference>
<proteinExistence type="predicted"/>
<accession>A0ABQ5Z1X8</accession>
<dbReference type="Proteomes" id="UP001156703">
    <property type="component" value="Unassembled WGS sequence"/>
</dbReference>
<reference evidence="3" key="1">
    <citation type="journal article" date="2019" name="Int. J. Syst. Evol. Microbiol.">
        <title>The Global Catalogue of Microorganisms (GCM) 10K type strain sequencing project: providing services to taxonomists for standard genome sequencing and annotation.</title>
        <authorList>
            <consortium name="The Broad Institute Genomics Platform"/>
            <consortium name="The Broad Institute Genome Sequencing Center for Infectious Disease"/>
            <person name="Wu L."/>
            <person name="Ma J."/>
        </authorList>
    </citation>
    <scope>NUCLEOTIDE SEQUENCE [LARGE SCALE GENOMIC DNA]</scope>
    <source>
        <strain evidence="3">NBRC 102146</strain>
    </source>
</reference>
<organism evidence="2 3">
    <name type="scientific">Sphingomonas astaxanthinifaciens DSM 22298</name>
    <dbReference type="NCBI Taxonomy" id="1123267"/>
    <lineage>
        <taxon>Bacteria</taxon>
        <taxon>Pseudomonadati</taxon>
        <taxon>Pseudomonadota</taxon>
        <taxon>Alphaproteobacteria</taxon>
        <taxon>Sphingomonadales</taxon>
        <taxon>Sphingomonadaceae</taxon>
        <taxon>Sphingomonas</taxon>
    </lineage>
</organism>
<evidence type="ECO:0000313" key="2">
    <source>
        <dbReference type="EMBL" id="GLR46753.1"/>
    </source>
</evidence>
<dbReference type="PANTHER" id="PTHR30399:SF1">
    <property type="entry name" value="UTP PYROPHOSPHATASE"/>
    <property type="match status" value="1"/>
</dbReference>
<keyword evidence="2" id="KW-0482">Metalloprotease</keyword>
<feature type="domain" description="YgjP-like metallopeptidase" evidence="1">
    <location>
        <begin position="21"/>
        <end position="205"/>
    </location>
</feature>
<dbReference type="CDD" id="cd07344">
    <property type="entry name" value="M48_yhfN_like"/>
    <property type="match status" value="1"/>
</dbReference>
<dbReference type="SUPFAM" id="SSF55486">
    <property type="entry name" value="Metalloproteases ('zincins'), catalytic domain"/>
    <property type="match status" value="1"/>
</dbReference>
<name>A0ABQ5Z1X8_9SPHN</name>
<keyword evidence="2" id="KW-0645">Protease</keyword>
<dbReference type="EMBL" id="BSOO01000003">
    <property type="protein sequence ID" value="GLR46753.1"/>
    <property type="molecule type" value="Genomic_DNA"/>
</dbReference>
<dbReference type="RefSeq" id="WP_029941698.1">
    <property type="nucleotide sequence ID" value="NZ_BSOO01000003.1"/>
</dbReference>
<gene>
    <name evidence="2" type="ORF">GCM10007925_04640</name>
</gene>
<sequence length="230" mass="25520">MISDDPRLPYPLQLTRLRRSRRLRLRIDHERRLLRLTMPWRGSTQRAIDWVAGQRAWIDRQLGAAPPSSPYADGALIPFEGRPLTIRHVPTRRRGVMLDGDALIVGGPAESLGGAVERWLKAQARDRLSAETARIAATAGVSVRSVSIGDAASRWGSCSSSGAIRYSWRLVLAPPEVLRFVVAHEVAHRLHMDHSPAFKAAEQRLFGGPVMAARLELRRLGPSLRAVGRN</sequence>
<dbReference type="GO" id="GO:0008237">
    <property type="term" value="F:metallopeptidase activity"/>
    <property type="evidence" value="ECO:0007669"/>
    <property type="project" value="UniProtKB-KW"/>
</dbReference>
<dbReference type="Gene3D" id="3.30.2010.10">
    <property type="entry name" value="Metalloproteases ('zincins'), catalytic domain"/>
    <property type="match status" value="1"/>
</dbReference>
<protein>
    <submittedName>
        <fullName evidence="2">Zinc metalloprotease</fullName>
    </submittedName>
</protein>
<keyword evidence="3" id="KW-1185">Reference proteome</keyword>
<dbReference type="InterPro" id="IPR053136">
    <property type="entry name" value="UTP_pyrophosphatase-like"/>
</dbReference>
<evidence type="ECO:0000313" key="3">
    <source>
        <dbReference type="Proteomes" id="UP001156703"/>
    </source>
</evidence>
<evidence type="ECO:0000259" key="1">
    <source>
        <dbReference type="Pfam" id="PF01863"/>
    </source>
</evidence>
<dbReference type="InterPro" id="IPR002725">
    <property type="entry name" value="YgjP-like_metallopeptidase"/>
</dbReference>